<keyword evidence="7" id="KW-1185">Reference proteome</keyword>
<dbReference type="OrthoDB" id="2502820at2759"/>
<feature type="transmembrane region" description="Helical" evidence="5">
    <location>
        <begin position="87"/>
        <end position="105"/>
    </location>
</feature>
<sequence>MSESNIWKSRFKELQVLVINLLVTATIYACSEVLVWLLSLGLTHIRFQFLSAIFGMASIFITISTLNIFWKRIDAIYQGWLKSKIDFINSHISVAFPIPIVMLNPKSPLGSSDIGRIVGVFVITSTVGWVVTFTFATLFVSLAFLAASSMAKLFQRCYGVKVHQVSDISAPKSFNPNDSLYTASEASKERRSGHTKDSLWSLLVRNWALLVSFTCIFTVGIPVAAGTSDQRAMDGFTLWFLWLGCVKLQGKLKLWAKRSPQTSKLCVILATVANPVLFATLLLTAYTRAKASLMGGPHILERVLAMLSSGTPLYEILTSATSHVRLPHNQSVWFGAGDLALSALECGIVVWGFKLFECRKQLLSIPGACTILICIMVAVGNVYLSVIVAHAVGLKSSEALAFAARNTTLALAKPAMDAIGGNTVVNAALVVGNGIIGQILYPFVMHKLVNPFAIWCEATTPQQPTISREPSVTNSDGGSQATVYLNPSDNDLRIKDSALTVATGIAVGVNGAAMGVSYLYEQDHPAAPYAVLAMTVYGISTVILTTVDPFKTSAMALAR</sequence>
<feature type="transmembrane region" description="Helical" evidence="5">
    <location>
        <begin position="45"/>
        <end position="66"/>
    </location>
</feature>
<dbReference type="Pfam" id="PF04172">
    <property type="entry name" value="LrgB"/>
    <property type="match status" value="1"/>
</dbReference>
<protein>
    <recommendedName>
        <fullName evidence="8">LrgB-like protein</fullName>
    </recommendedName>
</protein>
<evidence type="ECO:0000256" key="3">
    <source>
        <dbReference type="ARBA" id="ARBA00022989"/>
    </source>
</evidence>
<gene>
    <name evidence="6" type="ORF">VHEMI02233</name>
</gene>
<evidence type="ECO:0000256" key="4">
    <source>
        <dbReference type="ARBA" id="ARBA00023136"/>
    </source>
</evidence>
<dbReference type="Proteomes" id="UP000039046">
    <property type="component" value="Unassembled WGS sequence"/>
</dbReference>
<feature type="transmembrane region" description="Helical" evidence="5">
    <location>
        <begin position="526"/>
        <end position="547"/>
    </location>
</feature>
<evidence type="ECO:0000256" key="1">
    <source>
        <dbReference type="ARBA" id="ARBA00004141"/>
    </source>
</evidence>
<comment type="subcellular location">
    <subcellularLocation>
        <location evidence="1">Membrane</location>
        <topology evidence="1">Multi-pass membrane protein</topology>
    </subcellularLocation>
</comment>
<feature type="transmembrane region" description="Helical" evidence="5">
    <location>
        <begin position="365"/>
        <end position="392"/>
    </location>
</feature>
<feature type="transmembrane region" description="Helical" evidence="5">
    <location>
        <begin position="236"/>
        <end position="254"/>
    </location>
</feature>
<dbReference type="InterPro" id="IPR007300">
    <property type="entry name" value="CidB/LrgB"/>
</dbReference>
<reference evidence="6 7" key="1">
    <citation type="journal article" date="2015" name="Genome Announc.">
        <title>Draft Genome Sequence and Gene Annotation of the Entomopathogenic Fungus Verticillium hemipterigenum.</title>
        <authorList>
            <person name="Horn F."/>
            <person name="Habel A."/>
            <person name="Scharf D.H."/>
            <person name="Dworschak J."/>
            <person name="Brakhage A.A."/>
            <person name="Guthke R."/>
            <person name="Hertweck C."/>
            <person name="Linde J."/>
        </authorList>
    </citation>
    <scope>NUCLEOTIDE SEQUENCE [LARGE SCALE GENOMIC DNA]</scope>
</reference>
<feature type="transmembrane region" description="Helical" evidence="5">
    <location>
        <begin position="424"/>
        <end position="444"/>
    </location>
</feature>
<feature type="transmembrane region" description="Helical" evidence="5">
    <location>
        <begin position="332"/>
        <end position="353"/>
    </location>
</feature>
<accession>A0A0A1T9Z6</accession>
<evidence type="ECO:0000256" key="5">
    <source>
        <dbReference type="SAM" id="Phobius"/>
    </source>
</evidence>
<dbReference type="STRING" id="1531966.A0A0A1T9Z6"/>
<keyword evidence="3 5" id="KW-1133">Transmembrane helix</keyword>
<keyword evidence="2 5" id="KW-0812">Transmembrane</keyword>
<feature type="transmembrane region" description="Helical" evidence="5">
    <location>
        <begin position="117"/>
        <end position="146"/>
    </location>
</feature>
<keyword evidence="4 5" id="KW-0472">Membrane</keyword>
<organism evidence="6 7">
    <name type="scientific">[Torrubiella] hemipterigena</name>
    <dbReference type="NCBI Taxonomy" id="1531966"/>
    <lineage>
        <taxon>Eukaryota</taxon>
        <taxon>Fungi</taxon>
        <taxon>Dikarya</taxon>
        <taxon>Ascomycota</taxon>
        <taxon>Pezizomycotina</taxon>
        <taxon>Sordariomycetes</taxon>
        <taxon>Hypocreomycetidae</taxon>
        <taxon>Hypocreales</taxon>
        <taxon>Clavicipitaceae</taxon>
        <taxon>Clavicipitaceae incertae sedis</taxon>
        <taxon>'Torrubiella' clade</taxon>
    </lineage>
</organism>
<evidence type="ECO:0000256" key="2">
    <source>
        <dbReference type="ARBA" id="ARBA00022692"/>
    </source>
</evidence>
<evidence type="ECO:0008006" key="8">
    <source>
        <dbReference type="Google" id="ProtNLM"/>
    </source>
</evidence>
<name>A0A0A1T9Z6_9HYPO</name>
<feature type="transmembrane region" description="Helical" evidence="5">
    <location>
        <begin position="498"/>
        <end position="520"/>
    </location>
</feature>
<evidence type="ECO:0000313" key="7">
    <source>
        <dbReference type="Proteomes" id="UP000039046"/>
    </source>
</evidence>
<dbReference type="PANTHER" id="PTHR30249:SF0">
    <property type="entry name" value="PLASTIDAL GLYCOLATE_GLYCERATE TRANSLOCATOR 1, CHLOROPLASTIC"/>
    <property type="match status" value="1"/>
</dbReference>
<feature type="transmembrane region" description="Helical" evidence="5">
    <location>
        <begin position="199"/>
        <end position="224"/>
    </location>
</feature>
<dbReference type="AlphaFoldDB" id="A0A0A1T9Z6"/>
<proteinExistence type="predicted"/>
<evidence type="ECO:0000313" key="6">
    <source>
        <dbReference type="EMBL" id="CEJ82149.1"/>
    </source>
</evidence>
<dbReference type="EMBL" id="CDHN01000001">
    <property type="protein sequence ID" value="CEJ82149.1"/>
    <property type="molecule type" value="Genomic_DNA"/>
</dbReference>
<dbReference type="HOGENOM" id="CLU_020485_0_0_1"/>
<dbReference type="PANTHER" id="PTHR30249">
    <property type="entry name" value="PUTATIVE SEROTONIN TRANSPORTER"/>
    <property type="match status" value="1"/>
</dbReference>
<feature type="transmembrane region" description="Helical" evidence="5">
    <location>
        <begin position="16"/>
        <end position="39"/>
    </location>
</feature>
<feature type="transmembrane region" description="Helical" evidence="5">
    <location>
        <begin position="266"/>
        <end position="286"/>
    </location>
</feature>
<dbReference type="GO" id="GO:0016020">
    <property type="term" value="C:membrane"/>
    <property type="evidence" value="ECO:0007669"/>
    <property type="project" value="UniProtKB-SubCell"/>
</dbReference>